<dbReference type="Pfam" id="PF00933">
    <property type="entry name" value="Glyco_hydro_3"/>
    <property type="match status" value="1"/>
</dbReference>
<evidence type="ECO:0000256" key="2">
    <source>
        <dbReference type="ARBA" id="ARBA00022801"/>
    </source>
</evidence>
<organism evidence="7 8">
    <name type="scientific">Fibrobacter succinogenes (strain ATCC 19169 / S85)</name>
    <dbReference type="NCBI Taxonomy" id="59374"/>
    <lineage>
        <taxon>Bacteria</taxon>
        <taxon>Pseudomonadati</taxon>
        <taxon>Fibrobacterota</taxon>
        <taxon>Fibrobacteria</taxon>
        <taxon>Fibrobacterales</taxon>
        <taxon>Fibrobacteraceae</taxon>
        <taxon>Fibrobacter</taxon>
    </lineage>
</organism>
<proteinExistence type="inferred from homology"/>
<dbReference type="Proteomes" id="UP000001497">
    <property type="component" value="Chromosome"/>
</dbReference>
<evidence type="ECO:0000259" key="5">
    <source>
        <dbReference type="Pfam" id="PF00933"/>
    </source>
</evidence>
<dbReference type="RefSeq" id="WP_014546421.1">
    <property type="nucleotide sequence ID" value="NC_013410.1"/>
</dbReference>
<comment type="similarity">
    <text evidence="1">Belongs to the glycosyl hydrolase 3 family.</text>
</comment>
<dbReference type="PATRIC" id="fig|59374.8.peg.2159"/>
<dbReference type="GO" id="GO:0005975">
    <property type="term" value="P:carbohydrate metabolic process"/>
    <property type="evidence" value="ECO:0007669"/>
    <property type="project" value="InterPro"/>
</dbReference>
<keyword evidence="3" id="KW-0326">Glycosidase</keyword>
<reference evidence="7" key="3">
    <citation type="submission" date="2010-08" db="EMBL/GenBank/DDBJ databases">
        <authorList>
            <person name="Durkin A.S."/>
            <person name="Nelson K.E."/>
            <person name="Morrison M."/>
            <person name="Forsberg C.W."/>
            <person name="Wilson D.B."/>
            <person name="Russell J.B."/>
            <person name="Cann I.K.O."/>
            <person name="Mackie R.I."/>
            <person name="White B.A."/>
        </authorList>
    </citation>
    <scope>NUCLEOTIDE SEQUENCE</scope>
    <source>
        <strain evidence="7">S85</strain>
    </source>
</reference>
<evidence type="ECO:0000313" key="8">
    <source>
        <dbReference type="Proteomes" id="UP000000517"/>
    </source>
</evidence>
<dbReference type="eggNOG" id="COG1472">
    <property type="taxonomic scope" value="Bacteria"/>
</dbReference>
<keyword evidence="2 7" id="KW-0378">Hydrolase</keyword>
<name>C9RS08_FIBSS</name>
<dbReference type="Gene3D" id="3.20.20.300">
    <property type="entry name" value="Glycoside hydrolase, family 3, N-terminal domain"/>
    <property type="match status" value="1"/>
</dbReference>
<dbReference type="GO" id="GO:0004553">
    <property type="term" value="F:hydrolase activity, hydrolyzing O-glycosyl compounds"/>
    <property type="evidence" value="ECO:0007669"/>
    <property type="project" value="InterPro"/>
</dbReference>
<dbReference type="InterPro" id="IPR036962">
    <property type="entry name" value="Glyco_hydro_3_N_sf"/>
</dbReference>
<evidence type="ECO:0000256" key="1">
    <source>
        <dbReference type="ARBA" id="ARBA00005336"/>
    </source>
</evidence>
<dbReference type="HOGENOM" id="CLU_008392_0_2_0"/>
<reference evidence="6 9" key="1">
    <citation type="submission" date="2009-10" db="EMBL/GenBank/DDBJ databases">
        <title>Complete sequence of Fibrobacter succinogenes subsp. succinogenes S85.</title>
        <authorList>
            <consortium name="US DOE Joint Genome Institute"/>
            <person name="Lucas S."/>
            <person name="Copeland A."/>
            <person name="Lapidus A."/>
            <person name="Glavina del Rio T."/>
            <person name="Tice H."/>
            <person name="Bruce D."/>
            <person name="Goodwin L."/>
            <person name="Pitluck S."/>
            <person name="Chertkov O."/>
            <person name="Detter J.C."/>
            <person name="Han C."/>
            <person name="Tapia R."/>
            <person name="Larimer F."/>
            <person name="Land M."/>
            <person name="Hauser L."/>
            <person name="Kyrpides N."/>
            <person name="Mikhailova N."/>
            <person name="Weimer P.J."/>
            <person name="Stevenson D.M."/>
            <person name="Boyum J."/>
            <person name="Brumm P.I."/>
            <person name="Mead D."/>
        </authorList>
    </citation>
    <scope>NUCLEOTIDE SEQUENCE [LARGE SCALE GENOMIC DNA]</scope>
    <source>
        <strain evidence="9">ATCC 19169 / S85</strain>
        <strain evidence="6">S85</strain>
    </source>
</reference>
<dbReference type="InterPro" id="IPR050226">
    <property type="entry name" value="NagZ_Beta-hexosaminidase"/>
</dbReference>
<dbReference type="KEGG" id="fsc:FSU_2249"/>
<dbReference type="KEGG" id="fsu:Fisuc_1751"/>
<dbReference type="SUPFAM" id="SSF51445">
    <property type="entry name" value="(Trans)glycosidases"/>
    <property type="match status" value="1"/>
</dbReference>
<feature type="chain" id="PRO_5003001522" evidence="4">
    <location>
        <begin position="25"/>
        <end position="384"/>
    </location>
</feature>
<dbReference type="Proteomes" id="UP000000517">
    <property type="component" value="Chromosome"/>
</dbReference>
<dbReference type="NCBIfam" id="NF003740">
    <property type="entry name" value="PRK05337.1"/>
    <property type="match status" value="1"/>
</dbReference>
<sequence>MFYKKHAIASILGCVAALSLVACGDDSSSGPSPEESAIQKMSIREKVGQMFFVRPEALDTTIHWNEYAELPNYKLEQVNKTMLAVNKNYPIGGMILYAHNIVDETQLGNFIAEIRELNGSPLLAIDEEGGRVARIANNENFDVPKYESMAAIAESDDPEEAYKAAFTIGTYVKKYGFDIDYAPVADVNTNPDNIVIGPRAFSDDPETAAKFVVSYLNGLESAGVIGTLKHFPGHGDVSTDTHYGYASTDKTWDEMLKCEMIPFKAGIKAGAQMIMTAHIAAPKVSGDDLPATLSSVILQDKLRGELGFDGVIVTDAMDMGAITKQFSNAEAAIKSIQAGVDVVLCSREFTQVFDAVVKAVKKGEIKESRIDESVKRILKLKKSK</sequence>
<dbReference type="InterPro" id="IPR001764">
    <property type="entry name" value="Glyco_hydro_3_N"/>
</dbReference>
<accession>C9RS08</accession>
<dbReference type="EMBL" id="CP002158">
    <property type="protein sequence ID" value="ADL27026.1"/>
    <property type="molecule type" value="Genomic_DNA"/>
</dbReference>
<keyword evidence="9" id="KW-1185">Reference proteome</keyword>
<dbReference type="CAZy" id="GH3">
    <property type="family name" value="Glycoside Hydrolase Family 3"/>
</dbReference>
<dbReference type="GO" id="GO:0009254">
    <property type="term" value="P:peptidoglycan turnover"/>
    <property type="evidence" value="ECO:0007669"/>
    <property type="project" value="TreeGrafter"/>
</dbReference>
<dbReference type="PANTHER" id="PTHR30480">
    <property type="entry name" value="BETA-HEXOSAMINIDASE-RELATED"/>
    <property type="match status" value="1"/>
</dbReference>
<evidence type="ECO:0000313" key="7">
    <source>
        <dbReference type="EMBL" id="ADL27026.1"/>
    </source>
</evidence>
<dbReference type="AlphaFoldDB" id="C9RS08"/>
<evidence type="ECO:0000256" key="3">
    <source>
        <dbReference type="ARBA" id="ARBA00023295"/>
    </source>
</evidence>
<dbReference type="EMBL" id="CP001792">
    <property type="protein sequence ID" value="ACX75344.1"/>
    <property type="molecule type" value="Genomic_DNA"/>
</dbReference>
<dbReference type="InterPro" id="IPR017853">
    <property type="entry name" value="GH"/>
</dbReference>
<dbReference type="PROSITE" id="PS51257">
    <property type="entry name" value="PROKAR_LIPOPROTEIN"/>
    <property type="match status" value="1"/>
</dbReference>
<gene>
    <name evidence="6" type="ordered locus">Fisuc_1751</name>
    <name evidence="7" type="ordered locus">FSU_2249</name>
</gene>
<protein>
    <submittedName>
        <fullName evidence="6">Glycoside hydrolase family 3 domain protein</fullName>
    </submittedName>
    <submittedName>
        <fullName evidence="7">Glycosyl hydrolase, family 3</fullName>
    </submittedName>
</protein>
<evidence type="ECO:0000313" key="9">
    <source>
        <dbReference type="Proteomes" id="UP000001497"/>
    </source>
</evidence>
<dbReference type="PANTHER" id="PTHR30480:SF16">
    <property type="entry name" value="GLYCOSIDE HYDROLASE FAMILY 3 DOMAIN PROTEIN"/>
    <property type="match status" value="1"/>
</dbReference>
<feature type="domain" description="Glycoside hydrolase family 3 N-terminal" evidence="5">
    <location>
        <begin position="43"/>
        <end position="380"/>
    </location>
</feature>
<dbReference type="OrthoDB" id="9805821at2"/>
<evidence type="ECO:0000256" key="4">
    <source>
        <dbReference type="SAM" id="SignalP"/>
    </source>
</evidence>
<keyword evidence="4" id="KW-0732">Signal</keyword>
<dbReference type="STRING" id="59374.FSU_2249"/>
<feature type="signal peptide" evidence="4">
    <location>
        <begin position="1"/>
        <end position="24"/>
    </location>
</feature>
<reference evidence="8" key="2">
    <citation type="submission" date="2010-08" db="EMBL/GenBank/DDBJ databases">
        <title>Complete sequence of Fibrobacter succinogenes subsp. succinogenes S85.</title>
        <authorList>
            <person name="Durkin A.S."/>
            <person name="Nelson K.E."/>
            <person name="Morrison M."/>
            <person name="Forsberg C.W."/>
            <person name="Wilson D.B."/>
            <person name="Russell J.B."/>
            <person name="Cann I.K.O."/>
            <person name="Mackie R.I."/>
            <person name="White B.A."/>
        </authorList>
    </citation>
    <scope>NUCLEOTIDE SEQUENCE [LARGE SCALE GENOMIC DNA]</scope>
    <source>
        <strain evidence="8">ATCC 19169 / S85</strain>
    </source>
</reference>
<evidence type="ECO:0000313" key="6">
    <source>
        <dbReference type="EMBL" id="ACX75344.1"/>
    </source>
</evidence>